<sequence length="486" mass="51990">MAADVRPRPTRTRRPPDRGRISAIILITLIFSVLTEVLFPSVVLRNLSRGLLVAYLLLEWPGIQRNGRVMLAIAGMLTIAAIAAGAELRAAGQALDQGAFFATFFANQFFLREPARSSVLVRRCASFFIDQPPARRYGLLTIGGYLFGIILNLGVLSLLGLMIRQRNSLAAAGGNDELRQVRERRMLLALLRGFSATPLASPLSIAMAVLLSVLPGLEWVQLLLLGLTTAAILLTFGWVIDRITAPRHLAHLVPPARGHRDPAALVGLVTLVLSVFGLAVVIETTASLPLNRAVLVALPLAGMAWLGWQYRHFSPVTGGRLVGRRLVREGARVFPRYRTEIAILSSAGFIGTMLSALVPPPVLGAALTGYAPGGLLMPAFFMLLVILPALVGMNPIMTVTILGAALAAAPATGLPTVVLALALISGWALAINTSPLTASSMVLADMVNRTPQEVTLRWNGRFALAAYVLLSGWFALLVVILRSQGL</sequence>
<evidence type="ECO:0000313" key="2">
    <source>
        <dbReference type="EMBL" id="GLK64465.1"/>
    </source>
</evidence>
<keyword evidence="1" id="KW-0812">Transmembrane</keyword>
<evidence type="ECO:0000256" key="1">
    <source>
        <dbReference type="SAM" id="Phobius"/>
    </source>
</evidence>
<feature type="transmembrane region" description="Helical" evidence="1">
    <location>
        <begin position="341"/>
        <end position="358"/>
    </location>
</feature>
<feature type="transmembrane region" description="Helical" evidence="1">
    <location>
        <begin position="288"/>
        <end position="308"/>
    </location>
</feature>
<name>A0AAD3NYS0_9RHOB</name>
<feature type="transmembrane region" description="Helical" evidence="1">
    <location>
        <begin position="262"/>
        <end position="282"/>
    </location>
</feature>
<keyword evidence="1" id="KW-1133">Transmembrane helix</keyword>
<feature type="transmembrane region" description="Helical" evidence="1">
    <location>
        <begin position="462"/>
        <end position="481"/>
    </location>
</feature>
<evidence type="ECO:0000313" key="3">
    <source>
        <dbReference type="Proteomes" id="UP001143349"/>
    </source>
</evidence>
<comment type="caution">
    <text evidence="2">The sequence shown here is derived from an EMBL/GenBank/DDBJ whole genome shotgun (WGS) entry which is preliminary data.</text>
</comment>
<feature type="transmembrane region" description="Helical" evidence="1">
    <location>
        <begin position="137"/>
        <end position="159"/>
    </location>
</feature>
<protein>
    <submittedName>
        <fullName evidence="2">Uncharacterized protein</fullName>
    </submittedName>
</protein>
<dbReference type="Proteomes" id="UP001143349">
    <property type="component" value="Unassembled WGS sequence"/>
</dbReference>
<reference evidence="2" key="1">
    <citation type="journal article" date="2014" name="Int. J. Syst. Evol. Microbiol.">
        <title>Complete genome sequence of Corynebacterium casei LMG S-19264T (=DSM 44701T), isolated from a smear-ripened cheese.</title>
        <authorList>
            <consortium name="US DOE Joint Genome Institute (JGI-PGF)"/>
            <person name="Walter F."/>
            <person name="Albersmeier A."/>
            <person name="Kalinowski J."/>
            <person name="Ruckert C."/>
        </authorList>
    </citation>
    <scope>NUCLEOTIDE SEQUENCE</scope>
    <source>
        <strain evidence="2">VKM B-2222</strain>
    </source>
</reference>
<accession>A0AAD3NYS0</accession>
<keyword evidence="1" id="KW-0472">Membrane</keyword>
<dbReference type="EMBL" id="BSFH01000028">
    <property type="protein sequence ID" value="GLK64465.1"/>
    <property type="molecule type" value="Genomic_DNA"/>
</dbReference>
<dbReference type="AlphaFoldDB" id="A0AAD3NYS0"/>
<feature type="transmembrane region" description="Helical" evidence="1">
    <location>
        <begin position="189"/>
        <end position="213"/>
    </location>
</feature>
<feature type="transmembrane region" description="Helical" evidence="1">
    <location>
        <begin position="403"/>
        <end position="431"/>
    </location>
</feature>
<reference evidence="2" key="2">
    <citation type="submission" date="2023-01" db="EMBL/GenBank/DDBJ databases">
        <authorList>
            <person name="Sun Q."/>
            <person name="Evtushenko L."/>
        </authorList>
    </citation>
    <scope>NUCLEOTIDE SEQUENCE</scope>
    <source>
        <strain evidence="2">VKM B-2222</strain>
    </source>
</reference>
<gene>
    <name evidence="2" type="ORF">GCM10017635_19360</name>
</gene>
<feature type="transmembrane region" description="Helical" evidence="1">
    <location>
        <begin position="219"/>
        <end position="241"/>
    </location>
</feature>
<proteinExistence type="predicted"/>
<feature type="transmembrane region" description="Helical" evidence="1">
    <location>
        <begin position="21"/>
        <end position="40"/>
    </location>
</feature>
<dbReference type="RefSeq" id="WP_271179714.1">
    <property type="nucleotide sequence ID" value="NZ_BSFH01000028.1"/>
</dbReference>
<feature type="transmembrane region" description="Helical" evidence="1">
    <location>
        <begin position="370"/>
        <end position="391"/>
    </location>
</feature>
<organism evidence="2 3">
    <name type="scientific">Paracoccus kondratievae</name>
    <dbReference type="NCBI Taxonomy" id="135740"/>
    <lineage>
        <taxon>Bacteria</taxon>
        <taxon>Pseudomonadati</taxon>
        <taxon>Pseudomonadota</taxon>
        <taxon>Alphaproteobacteria</taxon>
        <taxon>Rhodobacterales</taxon>
        <taxon>Paracoccaceae</taxon>
        <taxon>Paracoccus</taxon>
    </lineage>
</organism>
<keyword evidence="3" id="KW-1185">Reference proteome</keyword>